<comment type="caution">
    <text evidence="1">The sequence shown here is derived from an EMBL/GenBank/DDBJ whole genome shotgun (WGS) entry which is preliminary data.</text>
</comment>
<dbReference type="PROSITE" id="PS51257">
    <property type="entry name" value="PROKAR_LIPOPROTEIN"/>
    <property type="match status" value="1"/>
</dbReference>
<protein>
    <recommendedName>
        <fullName evidence="3">Lipoprotein</fullName>
    </recommendedName>
</protein>
<reference evidence="1 2" key="1">
    <citation type="submission" date="2020-11" db="EMBL/GenBank/DDBJ databases">
        <title>Fusibacter basophilias sp. nov.</title>
        <authorList>
            <person name="Qiu D."/>
        </authorList>
    </citation>
    <scope>NUCLEOTIDE SEQUENCE [LARGE SCALE GENOMIC DNA]</scope>
    <source>
        <strain evidence="1 2">Q10-2</strain>
    </source>
</reference>
<accession>A0ABR9ZVR5</accession>
<keyword evidence="2" id="KW-1185">Reference proteome</keyword>
<dbReference type="RefSeq" id="WP_194702313.1">
    <property type="nucleotide sequence ID" value="NZ_JADKNH010000007.1"/>
</dbReference>
<evidence type="ECO:0000313" key="1">
    <source>
        <dbReference type="EMBL" id="MBF4694081.1"/>
    </source>
</evidence>
<proteinExistence type="predicted"/>
<gene>
    <name evidence="1" type="ORF">ISU02_13250</name>
</gene>
<dbReference type="Proteomes" id="UP000614200">
    <property type="component" value="Unassembled WGS sequence"/>
</dbReference>
<organism evidence="1 2">
    <name type="scientific">Fusibacter ferrireducens</name>
    <dbReference type="NCBI Taxonomy" id="2785058"/>
    <lineage>
        <taxon>Bacteria</taxon>
        <taxon>Bacillati</taxon>
        <taxon>Bacillota</taxon>
        <taxon>Clostridia</taxon>
        <taxon>Eubacteriales</taxon>
        <taxon>Eubacteriales Family XII. Incertae Sedis</taxon>
        <taxon>Fusibacter</taxon>
    </lineage>
</organism>
<evidence type="ECO:0000313" key="2">
    <source>
        <dbReference type="Proteomes" id="UP000614200"/>
    </source>
</evidence>
<name>A0ABR9ZVR5_9FIRM</name>
<evidence type="ECO:0008006" key="3">
    <source>
        <dbReference type="Google" id="ProtNLM"/>
    </source>
</evidence>
<dbReference type="EMBL" id="JADKNH010000007">
    <property type="protein sequence ID" value="MBF4694081.1"/>
    <property type="molecule type" value="Genomic_DNA"/>
</dbReference>
<sequence length="302" mass="34823">MQKKWLIGIVFVISLVGCQKEVEKEHQLPPMVTLPVLQADLTDPVDKEIASEDLIGNFKYLDQNISNMTTEEATESFYKIEESSIKKQFYYVEVIAVDDHIQTELMKCFDPKKGAFDFAKYDGGSGMVIDEIYASGYKLVPYEGVVYPVTDYAKFKPYASFMSDEAQSYINLKSLESEAYTGTRSSLEISREELVDRILLAENHIRKYKDGRTYPRVLEMYKAYMYYYIPSSIIFEAKSNVNEEIAQYKAFIEAHPDTISAQIISDYLNTLEDNGYEENDVVKDYLKDFYSSIENYISKAEN</sequence>